<dbReference type="InterPro" id="IPR050910">
    <property type="entry name" value="JMJD6_ArgDemeth/LysHydrox"/>
</dbReference>
<evidence type="ECO:0000259" key="2">
    <source>
        <dbReference type="PROSITE" id="PS51184"/>
    </source>
</evidence>
<dbReference type="Proteomes" id="UP000243876">
    <property type="component" value="Unassembled WGS sequence"/>
</dbReference>
<reference evidence="4" key="1">
    <citation type="submission" date="2015-02" db="EMBL/GenBank/DDBJ databases">
        <authorList>
            <person name="Gon?alves P."/>
        </authorList>
    </citation>
    <scope>NUCLEOTIDE SEQUENCE [LARGE SCALE GENOMIC DNA]</scope>
</reference>
<proteinExistence type="predicted"/>
<dbReference type="InterPro" id="IPR041667">
    <property type="entry name" value="Cupin_8"/>
</dbReference>
<dbReference type="AlphaFoldDB" id="A0A0D6EJJ2"/>
<dbReference type="EMBL" id="CENE01000004">
    <property type="protein sequence ID" value="CEQ39780.1"/>
    <property type="molecule type" value="Genomic_DNA"/>
</dbReference>
<dbReference type="InterPro" id="IPR003347">
    <property type="entry name" value="JmjC_dom"/>
</dbReference>
<dbReference type="PANTHER" id="PTHR12480:SF6">
    <property type="entry name" value="2-OXOGLUTARATE AND IRON-DEPENDENT OXYGENASE JMJD4"/>
    <property type="match status" value="1"/>
</dbReference>
<dbReference type="GO" id="GO:0045905">
    <property type="term" value="P:positive regulation of translational termination"/>
    <property type="evidence" value="ECO:0007669"/>
    <property type="project" value="TreeGrafter"/>
</dbReference>
<dbReference type="SMART" id="SM00558">
    <property type="entry name" value="JmjC"/>
    <property type="match status" value="1"/>
</dbReference>
<dbReference type="SUPFAM" id="SSF51197">
    <property type="entry name" value="Clavaminate synthase-like"/>
    <property type="match status" value="1"/>
</dbReference>
<evidence type="ECO:0000256" key="1">
    <source>
        <dbReference type="SAM" id="MobiDB-lite"/>
    </source>
</evidence>
<feature type="region of interest" description="Disordered" evidence="1">
    <location>
        <begin position="123"/>
        <end position="142"/>
    </location>
</feature>
<feature type="non-terminal residue" evidence="3">
    <location>
        <position position="1"/>
    </location>
</feature>
<keyword evidence="4" id="KW-1185">Reference proteome</keyword>
<organism evidence="3 4">
    <name type="scientific">Sporidiobolus salmonicolor</name>
    <name type="common">Yeast-like fungus</name>
    <name type="synonym">Sporobolomyces salmonicolor</name>
    <dbReference type="NCBI Taxonomy" id="5005"/>
    <lineage>
        <taxon>Eukaryota</taxon>
        <taxon>Fungi</taxon>
        <taxon>Dikarya</taxon>
        <taxon>Basidiomycota</taxon>
        <taxon>Pucciniomycotina</taxon>
        <taxon>Microbotryomycetes</taxon>
        <taxon>Sporidiobolales</taxon>
        <taxon>Sporidiobolaceae</taxon>
        <taxon>Sporobolomyces</taxon>
    </lineage>
</organism>
<accession>A0A0D6EJJ2</accession>
<dbReference type="OrthoDB" id="424465at2759"/>
<dbReference type="PROSITE" id="PS51184">
    <property type="entry name" value="JMJC"/>
    <property type="match status" value="1"/>
</dbReference>
<evidence type="ECO:0000313" key="4">
    <source>
        <dbReference type="Proteomes" id="UP000243876"/>
    </source>
</evidence>
<gene>
    <name evidence="3" type="primary">SPOSA6832_01360</name>
</gene>
<dbReference type="GO" id="GO:0005737">
    <property type="term" value="C:cytoplasm"/>
    <property type="evidence" value="ECO:0007669"/>
    <property type="project" value="TreeGrafter"/>
</dbReference>
<evidence type="ECO:0000313" key="3">
    <source>
        <dbReference type="EMBL" id="CEQ39780.1"/>
    </source>
</evidence>
<sequence>PSTSPIARLSPSQCTYLHFRSSHLLPNTPCLFPAHFVQHWAVFRRWFRAAGELDWDGLDAMYGALEVECVECERDGAEEEQAREGQVRTFRDLVALWRVGKGRRTYLKDWHLPLLVHRAAGEVSSEGDGNGNGNGKGKGKERVQEELYQVPLPWMDDWMNEWEGSDDVKGDDFRFVVSRPVYSCSRGCGRRESVDLLHSVQYAGGGDTFTPLHRDVYCSYSISTNLSGCKTWYLFPPQCTPLLRPLIAEAERRGQGVDCSSWSEAEQEMWRSRGMSVVEQGAGETIFMCDPPSGYYHSVHNRTHPTLSLNHNWCNAHNLPQIYYSLAEEVARCREAIADVKELLVEAARRRGDGDGEEGWRSEWEVAVEGLVSRSEGWSWTTFWSMTLHSIQALELPTSVLEARFENSRWPLIPPEARPPSAFVLDQVRPLVKDFRAREEAEWCWLPGLQEVLEGVEKEVERLEGGLSSR</sequence>
<dbReference type="Pfam" id="PF13621">
    <property type="entry name" value="Cupin_8"/>
    <property type="match status" value="1"/>
</dbReference>
<dbReference type="GO" id="GO:0016706">
    <property type="term" value="F:2-oxoglutarate-dependent dioxygenase activity"/>
    <property type="evidence" value="ECO:0007669"/>
    <property type="project" value="TreeGrafter"/>
</dbReference>
<dbReference type="GO" id="GO:0005634">
    <property type="term" value="C:nucleus"/>
    <property type="evidence" value="ECO:0007669"/>
    <property type="project" value="TreeGrafter"/>
</dbReference>
<protein>
    <submittedName>
        <fullName evidence="3">SPOSA6832_01360-mRNA-1:cds</fullName>
    </submittedName>
</protein>
<name>A0A0D6EJJ2_SPOSA</name>
<dbReference type="PANTHER" id="PTHR12480">
    <property type="entry name" value="ARGININE DEMETHYLASE AND LYSYL-HYDROXYLASE JMJD"/>
    <property type="match status" value="1"/>
</dbReference>
<dbReference type="GO" id="GO:0043565">
    <property type="term" value="F:sequence-specific DNA binding"/>
    <property type="evidence" value="ECO:0007669"/>
    <property type="project" value="TreeGrafter"/>
</dbReference>
<feature type="domain" description="JmjC" evidence="2">
    <location>
        <begin position="139"/>
        <end position="330"/>
    </location>
</feature>
<dbReference type="Gene3D" id="2.60.120.650">
    <property type="entry name" value="Cupin"/>
    <property type="match status" value="1"/>
</dbReference>